<reference evidence="2" key="1">
    <citation type="journal article" date="2015" name="Nat. Genet.">
        <title>The genome and transcriptome of the zoonotic hookworm Ancylostoma ceylanicum identify infection-specific gene families.</title>
        <authorList>
            <person name="Schwarz E.M."/>
            <person name="Hu Y."/>
            <person name="Antoshechkin I."/>
            <person name="Miller M.M."/>
            <person name="Sternberg P.W."/>
            <person name="Aroian R.V."/>
        </authorList>
    </citation>
    <scope>NUCLEOTIDE SEQUENCE</scope>
    <source>
        <strain evidence="2">HY135</strain>
    </source>
</reference>
<dbReference type="Proteomes" id="UP000024635">
    <property type="component" value="Unassembled WGS sequence"/>
</dbReference>
<dbReference type="EMBL" id="JARK01001417">
    <property type="protein sequence ID" value="EYC05639.1"/>
    <property type="molecule type" value="Genomic_DNA"/>
</dbReference>
<protein>
    <submittedName>
        <fullName evidence="1">Uncharacterized protein</fullName>
    </submittedName>
</protein>
<evidence type="ECO:0000313" key="2">
    <source>
        <dbReference type="Proteomes" id="UP000024635"/>
    </source>
</evidence>
<organism evidence="1 2">
    <name type="scientific">Ancylostoma ceylanicum</name>
    <dbReference type="NCBI Taxonomy" id="53326"/>
    <lineage>
        <taxon>Eukaryota</taxon>
        <taxon>Metazoa</taxon>
        <taxon>Ecdysozoa</taxon>
        <taxon>Nematoda</taxon>
        <taxon>Chromadorea</taxon>
        <taxon>Rhabditida</taxon>
        <taxon>Rhabditina</taxon>
        <taxon>Rhabditomorpha</taxon>
        <taxon>Strongyloidea</taxon>
        <taxon>Ancylostomatidae</taxon>
        <taxon>Ancylostomatinae</taxon>
        <taxon>Ancylostoma</taxon>
    </lineage>
</organism>
<name>A0A016TRI5_9BILA</name>
<gene>
    <name evidence="1" type="primary">Acey_s0081.g1489</name>
    <name evidence="1" type="ORF">Y032_0081g1489</name>
</gene>
<keyword evidence="2" id="KW-1185">Reference proteome</keyword>
<dbReference type="OrthoDB" id="5791307at2759"/>
<accession>A0A016TRI5</accession>
<proteinExistence type="predicted"/>
<comment type="caution">
    <text evidence="1">The sequence shown here is derived from an EMBL/GenBank/DDBJ whole genome shotgun (WGS) entry which is preliminary data.</text>
</comment>
<sequence length="187" mass="21574">MTRTRQRLRSEEGNVEYSRLKGLHSQLTSQLESCRQVMEQDLKSNVPEDERLRHVSYFVKALKSSVFSTEMSDLLTRSDYFDENFRLQVMETKSHLHEQIEQLIRVVEELGKDLMKRRKQANILVESQSVTSSKRSRGRCGAPSQVRHPAYVCQQQPGPSGCNCWDSKMSKDVTDDGNTAFMVLEEV</sequence>
<dbReference type="AlphaFoldDB" id="A0A016TRI5"/>
<evidence type="ECO:0000313" key="1">
    <source>
        <dbReference type="EMBL" id="EYC05639.1"/>
    </source>
</evidence>